<dbReference type="RefSeq" id="WP_151691674.1">
    <property type="nucleotide sequence ID" value="NZ_BMGX01000002.1"/>
</dbReference>
<accession>A0A6L3ZHJ1</accession>
<evidence type="ECO:0000313" key="1">
    <source>
        <dbReference type="EMBL" id="KAB2817103.1"/>
    </source>
</evidence>
<reference evidence="1 2" key="1">
    <citation type="submission" date="2019-10" db="EMBL/GenBank/DDBJ databases">
        <title>Genome sequence of Phaeocystidibacter marisrubri JCM30614 (type strain).</title>
        <authorList>
            <person name="Bowman J.P."/>
        </authorList>
    </citation>
    <scope>NUCLEOTIDE SEQUENCE [LARGE SCALE GENOMIC DNA]</scope>
    <source>
        <strain evidence="1 2">JCM 30614</strain>
    </source>
</reference>
<proteinExistence type="predicted"/>
<dbReference type="Proteomes" id="UP000484164">
    <property type="component" value="Unassembled WGS sequence"/>
</dbReference>
<comment type="caution">
    <text evidence="1">The sequence shown here is derived from an EMBL/GenBank/DDBJ whole genome shotgun (WGS) entry which is preliminary data.</text>
</comment>
<sequence length="228" mass="25048">MGVFKKAAVALILIAFSQGGLAQGRLSYWEFGPFVGTLSSSSEIATDPIPNIFREARPQIGVQAEYFFGPYIGIGGNVNLGWIYAADENHTNVRRGLEVRSSLATAELHLTVNLWSYGRFRRATHWVPYFALGGGVAAVQTYNYGSQYTPSNTTFTEGTTMNGILNFGIGAKFKLSLTQGLAIELNGSIMHSDRLEGFRYDGVENAPDIYGGLRVRYSFMSILKRGTY</sequence>
<dbReference type="AlphaFoldDB" id="A0A6L3ZHJ1"/>
<dbReference type="OrthoDB" id="654178at2"/>
<dbReference type="Gene3D" id="2.40.160.20">
    <property type="match status" value="1"/>
</dbReference>
<evidence type="ECO:0000313" key="2">
    <source>
        <dbReference type="Proteomes" id="UP000484164"/>
    </source>
</evidence>
<gene>
    <name evidence="1" type="ORF">F8C82_01515</name>
</gene>
<dbReference type="SUPFAM" id="SSF56925">
    <property type="entry name" value="OMPA-like"/>
    <property type="match status" value="1"/>
</dbReference>
<dbReference type="InterPro" id="IPR011250">
    <property type="entry name" value="OMP/PagP_B-barrel"/>
</dbReference>
<organism evidence="1 2">
    <name type="scientific">Phaeocystidibacter marisrubri</name>
    <dbReference type="NCBI Taxonomy" id="1577780"/>
    <lineage>
        <taxon>Bacteria</taxon>
        <taxon>Pseudomonadati</taxon>
        <taxon>Bacteroidota</taxon>
        <taxon>Flavobacteriia</taxon>
        <taxon>Flavobacteriales</taxon>
        <taxon>Phaeocystidibacteraceae</taxon>
        <taxon>Phaeocystidibacter</taxon>
    </lineage>
</organism>
<dbReference type="EMBL" id="WBVQ01000001">
    <property type="protein sequence ID" value="KAB2817103.1"/>
    <property type="molecule type" value="Genomic_DNA"/>
</dbReference>
<protein>
    <submittedName>
        <fullName evidence="1">Outer membrane beta-barrel protein</fullName>
    </submittedName>
</protein>
<keyword evidence="2" id="KW-1185">Reference proteome</keyword>
<name>A0A6L3ZHJ1_9FLAO</name>